<dbReference type="Gene3D" id="3.30.1330.40">
    <property type="entry name" value="RutC-like"/>
    <property type="match status" value="1"/>
</dbReference>
<dbReference type="AlphaFoldDB" id="A0A6J5BA74"/>
<keyword evidence="1" id="KW-0378">Hydrolase</keyword>
<dbReference type="InterPro" id="IPR006175">
    <property type="entry name" value="YjgF/YER057c/UK114"/>
</dbReference>
<evidence type="ECO:0000313" key="1">
    <source>
        <dbReference type="EMBL" id="CAB3696577.1"/>
    </source>
</evidence>
<dbReference type="GO" id="GO:0120241">
    <property type="term" value="F:2-iminobutanoate/2-iminopropanoate deaminase"/>
    <property type="evidence" value="ECO:0007669"/>
    <property type="project" value="UniProtKB-EC"/>
</dbReference>
<dbReference type="GeneID" id="92900907"/>
<dbReference type="CDD" id="cd00448">
    <property type="entry name" value="YjgF_YER057c_UK114_family"/>
    <property type="match status" value="1"/>
</dbReference>
<protein>
    <submittedName>
        <fullName evidence="1">2-iminobutanoate/2-iminopropanoate deaminase</fullName>
        <ecNumber evidence="1">3.5.99.10</ecNumber>
    </submittedName>
</protein>
<proteinExistence type="predicted"/>
<dbReference type="EMBL" id="CADIJR010000072">
    <property type="protein sequence ID" value="CAB3696577.1"/>
    <property type="molecule type" value="Genomic_DNA"/>
</dbReference>
<dbReference type="PANTHER" id="PTHR11803:SF39">
    <property type="entry name" value="2-IMINOBUTANOATE_2-IMINOPROPANOATE DEAMINASE"/>
    <property type="match status" value="1"/>
</dbReference>
<dbReference type="EC" id="3.5.99.10" evidence="1"/>
<gene>
    <name evidence="1" type="primary">yabJ_4</name>
    <name evidence="1" type="ORF">LMG26845_05018</name>
</gene>
<organism evidence="1 2">
    <name type="scientific">Achromobacter insuavis</name>
    <dbReference type="NCBI Taxonomy" id="1287735"/>
    <lineage>
        <taxon>Bacteria</taxon>
        <taxon>Pseudomonadati</taxon>
        <taxon>Pseudomonadota</taxon>
        <taxon>Betaproteobacteria</taxon>
        <taxon>Burkholderiales</taxon>
        <taxon>Alcaligenaceae</taxon>
        <taxon>Achromobacter</taxon>
    </lineage>
</organism>
<evidence type="ECO:0000313" key="2">
    <source>
        <dbReference type="Proteomes" id="UP000507979"/>
    </source>
</evidence>
<dbReference type="RefSeq" id="WP_054428823.1">
    <property type="nucleotide sequence ID" value="NZ_CADIJR010000072.1"/>
</dbReference>
<dbReference type="GO" id="GO:0005829">
    <property type="term" value="C:cytosol"/>
    <property type="evidence" value="ECO:0007669"/>
    <property type="project" value="TreeGrafter"/>
</dbReference>
<name>A0A6J5BA74_9BURK</name>
<reference evidence="1 2" key="1">
    <citation type="submission" date="2020-04" db="EMBL/GenBank/DDBJ databases">
        <authorList>
            <person name="De Canck E."/>
        </authorList>
    </citation>
    <scope>NUCLEOTIDE SEQUENCE [LARGE SCALE GENOMIC DNA]</scope>
    <source>
        <strain evidence="1 2">LMG 26845</strain>
    </source>
</reference>
<dbReference type="PANTHER" id="PTHR11803">
    <property type="entry name" value="2-IMINOBUTANOATE/2-IMINOPROPANOATE DEAMINASE RIDA"/>
    <property type="match status" value="1"/>
</dbReference>
<dbReference type="InterPro" id="IPR035959">
    <property type="entry name" value="RutC-like_sf"/>
</dbReference>
<dbReference type="Pfam" id="PF01042">
    <property type="entry name" value="Ribonuc_L-PSP"/>
    <property type="match status" value="1"/>
</dbReference>
<keyword evidence="2" id="KW-1185">Reference proteome</keyword>
<accession>A0A6J5BA74</accession>
<dbReference type="Proteomes" id="UP000507979">
    <property type="component" value="Unassembled WGS sequence"/>
</dbReference>
<dbReference type="SUPFAM" id="SSF55298">
    <property type="entry name" value="YjgF-like"/>
    <property type="match status" value="1"/>
</dbReference>
<sequence>MSAAAHLAPPALRRVVTDGAPTPRGHYSQAIVVAGMVHVCGLLPVDPESGRIVGADGAAQIARVLRSLDAVLRAAGSEAGRVVSLQVFLCDSALWPVVNQACADYFGEHRPARTVVPISPLRDGALIELNAIALA</sequence>